<proteinExistence type="predicted"/>
<dbReference type="EMBL" id="VAHF01000014">
    <property type="protein sequence ID" value="TXG46694.1"/>
    <property type="molecule type" value="Genomic_DNA"/>
</dbReference>
<evidence type="ECO:0000313" key="5">
    <source>
        <dbReference type="Proteomes" id="UP000323000"/>
    </source>
</evidence>
<keyword evidence="5" id="KW-1185">Reference proteome</keyword>
<organism evidence="4 5">
    <name type="scientific">Acer yangbiense</name>
    <dbReference type="NCBI Taxonomy" id="1000413"/>
    <lineage>
        <taxon>Eukaryota</taxon>
        <taxon>Viridiplantae</taxon>
        <taxon>Streptophyta</taxon>
        <taxon>Embryophyta</taxon>
        <taxon>Tracheophyta</taxon>
        <taxon>Spermatophyta</taxon>
        <taxon>Magnoliopsida</taxon>
        <taxon>eudicotyledons</taxon>
        <taxon>Gunneridae</taxon>
        <taxon>Pentapetalae</taxon>
        <taxon>rosids</taxon>
        <taxon>malvids</taxon>
        <taxon>Sapindales</taxon>
        <taxon>Sapindaceae</taxon>
        <taxon>Hippocastanoideae</taxon>
        <taxon>Acereae</taxon>
        <taxon>Acer</taxon>
    </lineage>
</organism>
<gene>
    <name evidence="4" type="ORF">EZV62_027768</name>
    <name evidence="2" type="ORF">EZV62_028249</name>
    <name evidence="3" type="ORF">EZV62_028285</name>
</gene>
<evidence type="ECO:0000259" key="1">
    <source>
        <dbReference type="Pfam" id="PF07727"/>
    </source>
</evidence>
<evidence type="ECO:0000313" key="4">
    <source>
        <dbReference type="EMBL" id="TXG46694.1"/>
    </source>
</evidence>
<dbReference type="AlphaFoldDB" id="A0A5C7GPG5"/>
<reference evidence="5" key="1">
    <citation type="journal article" date="2019" name="Gigascience">
        <title>De novo genome assembly of the endangered Acer yangbiense, a plant species with extremely small populations endemic to Yunnan Province, China.</title>
        <authorList>
            <person name="Yang J."/>
            <person name="Wariss H.M."/>
            <person name="Tao L."/>
            <person name="Zhang R."/>
            <person name="Yun Q."/>
            <person name="Hollingsworth P."/>
            <person name="Dao Z."/>
            <person name="Luo G."/>
            <person name="Guo H."/>
            <person name="Ma Y."/>
            <person name="Sun W."/>
        </authorList>
    </citation>
    <scope>NUCLEOTIDE SEQUENCE [LARGE SCALE GENOMIC DNA]</scope>
    <source>
        <strain evidence="5">cv. Malutang</strain>
    </source>
</reference>
<reference evidence="4" key="2">
    <citation type="submission" date="2019-05" db="EMBL/GenBank/DDBJ databases">
        <authorList>
            <person name="Zhang R."/>
        </authorList>
    </citation>
    <scope>NUCLEOTIDE SEQUENCE [LARGE SCALE GENOMIC DNA]</scope>
    <source>
        <strain evidence="4">Malutang-1-2009seedling</strain>
        <tissue evidence="4">Leaf</tissue>
    </source>
</reference>
<dbReference type="OrthoDB" id="1917367at2759"/>
<geneLocation type="mitochondrion" evidence="4"/>
<dbReference type="Proteomes" id="UP000323000">
    <property type="component" value="Mitochondrion MT"/>
</dbReference>
<dbReference type="EMBL" id="VAHF01000263">
    <property type="protein sequence ID" value="TXG46218.1"/>
    <property type="molecule type" value="Genomic_DNA"/>
</dbReference>
<accession>A0A5C7GPG5</accession>
<evidence type="ECO:0000313" key="2">
    <source>
        <dbReference type="EMBL" id="TXG46218.1"/>
    </source>
</evidence>
<protein>
    <recommendedName>
        <fullName evidence="1">Reverse transcriptase Ty1/copia-type domain-containing protein</fullName>
    </recommendedName>
</protein>
<keyword evidence="4" id="KW-0496">Mitochondrion</keyword>
<dbReference type="Pfam" id="PF07727">
    <property type="entry name" value="RVT_2"/>
    <property type="match status" value="1"/>
</dbReference>
<dbReference type="EMBL" id="VAHF01000263">
    <property type="protein sequence ID" value="TXG46254.1"/>
    <property type="molecule type" value="Genomic_DNA"/>
</dbReference>
<feature type="domain" description="Reverse transcriptase Ty1/copia-type" evidence="1">
    <location>
        <begin position="18"/>
        <end position="92"/>
    </location>
</feature>
<sequence>MSSRRGQVPVVTMAKGKNETWDLVPLPAGVKPISCKWVYKVKRRSDGSVERARLVARAFSQQYGIDYDETFSPVAKITAVRVLISLTTSQSWADGRKKCLSLWRLSTPFPCLQSSLPLRHMNEIPHSKPSPSITECFLSRSRTHNTVKVRQRLQSRPAYTSD</sequence>
<name>A0A5C7GPG5_9ROSI</name>
<evidence type="ECO:0000313" key="3">
    <source>
        <dbReference type="EMBL" id="TXG46254.1"/>
    </source>
</evidence>
<dbReference type="InterPro" id="IPR013103">
    <property type="entry name" value="RVT_2"/>
</dbReference>
<comment type="caution">
    <text evidence="4">The sequence shown here is derived from an EMBL/GenBank/DDBJ whole genome shotgun (WGS) entry which is preliminary data.</text>
</comment>